<feature type="region of interest" description="Disordered" evidence="1">
    <location>
        <begin position="1"/>
        <end position="23"/>
    </location>
</feature>
<dbReference type="EMBL" id="CAJSTJ010000121">
    <property type="protein sequence ID" value="CAG7557908.1"/>
    <property type="molecule type" value="Genomic_DNA"/>
</dbReference>
<evidence type="ECO:0000313" key="2">
    <source>
        <dbReference type="EMBL" id="CAG7557908.1"/>
    </source>
</evidence>
<evidence type="ECO:0000256" key="1">
    <source>
        <dbReference type="SAM" id="MobiDB-lite"/>
    </source>
</evidence>
<gene>
    <name evidence="2" type="ORF">FEQUK3_LOCUS3667</name>
</gene>
<reference evidence="2" key="1">
    <citation type="submission" date="2021-05" db="EMBL/GenBank/DDBJ databases">
        <authorList>
            <person name="Khan N."/>
        </authorList>
    </citation>
    <scope>NUCLEOTIDE SEQUENCE</scope>
</reference>
<dbReference type="AlphaFoldDB" id="A0A8J2IY21"/>
<protein>
    <submittedName>
        <fullName evidence="2">Uncharacterized protein</fullName>
    </submittedName>
</protein>
<accession>A0A8J2IY21</accession>
<name>A0A8J2IY21_FUSEQ</name>
<sequence>MSQQDSGSDGSISPSSSRSDDPPHWFVKGRDCHYLGHLEAIPINLGGTLHLVFKACVGYNDTEWNVFTSNDHGPVWDICFKLPCPGNNWIAKITIGSGSITELLRLVVAGEPQGAGYKYHRYSTVTHGERLTEAFIFESYLEGEERERVPRGPEMISTLRERLGFDVTEI</sequence>
<organism evidence="2 3">
    <name type="scientific">Fusarium equiseti</name>
    <name type="common">Fusarium scirpi</name>
    <dbReference type="NCBI Taxonomy" id="61235"/>
    <lineage>
        <taxon>Eukaryota</taxon>
        <taxon>Fungi</taxon>
        <taxon>Dikarya</taxon>
        <taxon>Ascomycota</taxon>
        <taxon>Pezizomycotina</taxon>
        <taxon>Sordariomycetes</taxon>
        <taxon>Hypocreomycetidae</taxon>
        <taxon>Hypocreales</taxon>
        <taxon>Nectriaceae</taxon>
        <taxon>Fusarium</taxon>
        <taxon>Fusarium incarnatum-equiseti species complex</taxon>
    </lineage>
</organism>
<comment type="caution">
    <text evidence="2">The sequence shown here is derived from an EMBL/GenBank/DDBJ whole genome shotgun (WGS) entry which is preliminary data.</text>
</comment>
<proteinExistence type="predicted"/>
<feature type="compositionally biased region" description="Low complexity" evidence="1">
    <location>
        <begin position="1"/>
        <end position="17"/>
    </location>
</feature>
<dbReference type="Proteomes" id="UP000693738">
    <property type="component" value="Unassembled WGS sequence"/>
</dbReference>
<evidence type="ECO:0000313" key="3">
    <source>
        <dbReference type="Proteomes" id="UP000693738"/>
    </source>
</evidence>